<gene>
    <name evidence="1" type="ORF">SAMN05216562_1592</name>
</gene>
<dbReference type="RefSeq" id="WP_244506170.1">
    <property type="nucleotide sequence ID" value="NZ_FNQO01000001.1"/>
</dbReference>
<dbReference type="EMBL" id="FNQO01000001">
    <property type="protein sequence ID" value="SDZ99542.1"/>
    <property type="molecule type" value="Genomic_DNA"/>
</dbReference>
<sequence>MVQNRKARSGMNKHQLRFILRNLALALSHLAVLLIVLGVTSVQASAQLSDSAVGRRVMVDYIVHFAYHLQWPIEAFTGTNAPFRICVMGGGSLHEPLGERLRHQRINGRMVAVESVNQGELMRARSCQIVVLGEMERSSLVKVVGALEFFPVLTVSDAERFAVTGGMIEFVESGGTVALQLNKTMLDRAELKMGNSLFRLSRKLN</sequence>
<accession>A0A1H3XLT1</accession>
<protein>
    <recommendedName>
        <fullName evidence="3">DUF4154 domain-containing protein</fullName>
    </recommendedName>
</protein>
<dbReference type="InterPro" id="IPR025293">
    <property type="entry name" value="YfiR/HmsC-like"/>
</dbReference>
<evidence type="ECO:0000313" key="1">
    <source>
        <dbReference type="EMBL" id="SDZ99542.1"/>
    </source>
</evidence>
<dbReference type="Pfam" id="PF13689">
    <property type="entry name" value="DUF4154"/>
    <property type="match status" value="1"/>
</dbReference>
<dbReference type="STRING" id="658218.SAMN05216562_1592"/>
<dbReference type="AlphaFoldDB" id="A0A1H3XLT1"/>
<reference evidence="2" key="1">
    <citation type="submission" date="2016-10" db="EMBL/GenBank/DDBJ databases">
        <authorList>
            <person name="Varghese N."/>
            <person name="Submissions S."/>
        </authorList>
    </citation>
    <scope>NUCLEOTIDE SEQUENCE [LARGE SCALE GENOMIC DNA]</scope>
    <source>
        <strain evidence="2">CGMCC 1.10657</strain>
    </source>
</reference>
<proteinExistence type="predicted"/>
<organism evidence="1 2">
    <name type="scientific">Microbulbifer marinus</name>
    <dbReference type="NCBI Taxonomy" id="658218"/>
    <lineage>
        <taxon>Bacteria</taxon>
        <taxon>Pseudomonadati</taxon>
        <taxon>Pseudomonadota</taxon>
        <taxon>Gammaproteobacteria</taxon>
        <taxon>Cellvibrionales</taxon>
        <taxon>Microbulbiferaceae</taxon>
        <taxon>Microbulbifer</taxon>
    </lineage>
</organism>
<keyword evidence="2" id="KW-1185">Reference proteome</keyword>
<name>A0A1H3XLT1_9GAMM</name>
<evidence type="ECO:0008006" key="3">
    <source>
        <dbReference type="Google" id="ProtNLM"/>
    </source>
</evidence>
<dbReference type="Proteomes" id="UP000198658">
    <property type="component" value="Unassembled WGS sequence"/>
</dbReference>
<evidence type="ECO:0000313" key="2">
    <source>
        <dbReference type="Proteomes" id="UP000198658"/>
    </source>
</evidence>